<name>A0A0A9CU79_ARUDO</name>
<reference evidence="1" key="2">
    <citation type="journal article" date="2015" name="Data Brief">
        <title>Shoot transcriptome of the giant reed, Arundo donax.</title>
        <authorList>
            <person name="Barrero R.A."/>
            <person name="Guerrero F.D."/>
            <person name="Moolhuijzen P."/>
            <person name="Goolsby J.A."/>
            <person name="Tidwell J."/>
            <person name="Bellgard S.E."/>
            <person name="Bellgard M.I."/>
        </authorList>
    </citation>
    <scope>NUCLEOTIDE SEQUENCE</scope>
    <source>
        <tissue evidence="1">Shoot tissue taken approximately 20 cm above the soil surface</tissue>
    </source>
</reference>
<organism evidence="1">
    <name type="scientific">Arundo donax</name>
    <name type="common">Giant reed</name>
    <name type="synonym">Donax arundinaceus</name>
    <dbReference type="NCBI Taxonomy" id="35708"/>
    <lineage>
        <taxon>Eukaryota</taxon>
        <taxon>Viridiplantae</taxon>
        <taxon>Streptophyta</taxon>
        <taxon>Embryophyta</taxon>
        <taxon>Tracheophyta</taxon>
        <taxon>Spermatophyta</taxon>
        <taxon>Magnoliopsida</taxon>
        <taxon>Liliopsida</taxon>
        <taxon>Poales</taxon>
        <taxon>Poaceae</taxon>
        <taxon>PACMAD clade</taxon>
        <taxon>Arundinoideae</taxon>
        <taxon>Arundineae</taxon>
        <taxon>Arundo</taxon>
    </lineage>
</organism>
<dbReference type="InterPro" id="IPR029058">
    <property type="entry name" value="AB_hydrolase_fold"/>
</dbReference>
<dbReference type="SUPFAM" id="SSF53474">
    <property type="entry name" value="alpha/beta-Hydrolases"/>
    <property type="match status" value="1"/>
</dbReference>
<evidence type="ECO:0008006" key="2">
    <source>
        <dbReference type="Google" id="ProtNLM"/>
    </source>
</evidence>
<dbReference type="PANTHER" id="PTHR43139:SF14">
    <property type="entry name" value="OS01G0168800 PROTEIN"/>
    <property type="match status" value="1"/>
</dbReference>
<dbReference type="PANTHER" id="PTHR43139">
    <property type="entry name" value="SI:DKEY-122A22.2"/>
    <property type="match status" value="1"/>
</dbReference>
<accession>A0A0A9CU79</accession>
<reference evidence="1" key="1">
    <citation type="submission" date="2014-09" db="EMBL/GenBank/DDBJ databases">
        <authorList>
            <person name="Magalhaes I.L.F."/>
            <person name="Oliveira U."/>
            <person name="Santos F.R."/>
            <person name="Vidigal T.H.D.A."/>
            <person name="Brescovit A.D."/>
            <person name="Santos A.J."/>
        </authorList>
    </citation>
    <scope>NUCLEOTIDE SEQUENCE</scope>
    <source>
        <tissue evidence="1">Shoot tissue taken approximately 20 cm above the soil surface</tissue>
    </source>
</reference>
<dbReference type="EMBL" id="GBRH01219897">
    <property type="protein sequence ID" value="JAD77998.1"/>
    <property type="molecule type" value="Transcribed_RNA"/>
</dbReference>
<protein>
    <recommendedName>
        <fullName evidence="2">AB hydrolase-1 domain-containing protein</fullName>
    </recommendedName>
</protein>
<proteinExistence type="predicted"/>
<dbReference type="AlphaFoldDB" id="A0A0A9CU79"/>
<dbReference type="InterPro" id="IPR052370">
    <property type="entry name" value="Meta-cleavage_hydrolase"/>
</dbReference>
<sequence length="139" mass="15561">MAPADTKGLRRLMALCVHRPPKYIPECLVRDMLRKYFTDKREEKIALIKGIATGQDFQLTPLPQEVLIIWGEFDQIFPVEKAHKMKEKLGEKATVKVIPNTGHLPQQEDPKLFNQILLDFLLQPASTSNGVAAAAAAAK</sequence>
<dbReference type="Gene3D" id="3.40.50.1820">
    <property type="entry name" value="alpha/beta hydrolase"/>
    <property type="match status" value="1"/>
</dbReference>
<evidence type="ECO:0000313" key="1">
    <source>
        <dbReference type="EMBL" id="JAD77998.1"/>
    </source>
</evidence>